<keyword evidence="3" id="KW-1185">Reference proteome</keyword>
<name>A0ABV8Y8C3_9DEIO</name>
<reference evidence="3" key="1">
    <citation type="journal article" date="2019" name="Int. J. Syst. Evol. Microbiol.">
        <title>The Global Catalogue of Microorganisms (GCM) 10K type strain sequencing project: providing services to taxonomists for standard genome sequencing and annotation.</title>
        <authorList>
            <consortium name="The Broad Institute Genomics Platform"/>
            <consortium name="The Broad Institute Genome Sequencing Center for Infectious Disease"/>
            <person name="Wu L."/>
            <person name="Ma J."/>
        </authorList>
    </citation>
    <scope>NUCLEOTIDE SEQUENCE [LARGE SCALE GENOMIC DNA]</scope>
    <source>
        <strain evidence="3">CCUG 39970</strain>
    </source>
</reference>
<comment type="caution">
    <text evidence="2">The sequence shown here is derived from an EMBL/GenBank/DDBJ whole genome shotgun (WGS) entry which is preliminary data.</text>
</comment>
<evidence type="ECO:0000256" key="1">
    <source>
        <dbReference type="SAM" id="MobiDB-lite"/>
    </source>
</evidence>
<dbReference type="Proteomes" id="UP001595939">
    <property type="component" value="Unassembled WGS sequence"/>
</dbReference>
<gene>
    <name evidence="2" type="ORF">ACFO0P_15680</name>
</gene>
<feature type="region of interest" description="Disordered" evidence="1">
    <location>
        <begin position="1"/>
        <end position="20"/>
    </location>
</feature>
<organism evidence="2 3">
    <name type="scientific">Deinococcus sonorensis</name>
    <dbReference type="NCBI Taxonomy" id="309891"/>
    <lineage>
        <taxon>Bacteria</taxon>
        <taxon>Thermotogati</taxon>
        <taxon>Deinococcota</taxon>
        <taxon>Deinococci</taxon>
        <taxon>Deinococcales</taxon>
        <taxon>Deinococcaceae</taxon>
        <taxon>Deinococcus</taxon>
    </lineage>
</organism>
<dbReference type="RefSeq" id="WP_380129936.1">
    <property type="nucleotide sequence ID" value="NZ_JBHSEG010000008.1"/>
</dbReference>
<sequence length="136" mass="15084">MGSDIHAHVQRRHGEQWHDTPLTEDASEVLHQRNYPLFAALAGIRNSYGVMPISTPRGYPADLNASVHFGEASWVTLTELQDYAWTAGPGWTTSVPWESGPGPLHDTTLRFREVVLPALAALGPPEDVRVLLWFDS</sequence>
<proteinExistence type="predicted"/>
<protein>
    <submittedName>
        <fullName evidence="2">Uncharacterized protein</fullName>
    </submittedName>
</protein>
<accession>A0ABV8Y8C3</accession>
<evidence type="ECO:0000313" key="2">
    <source>
        <dbReference type="EMBL" id="MFC4455219.1"/>
    </source>
</evidence>
<dbReference type="EMBL" id="JBHSEG010000008">
    <property type="protein sequence ID" value="MFC4455219.1"/>
    <property type="molecule type" value="Genomic_DNA"/>
</dbReference>
<evidence type="ECO:0000313" key="3">
    <source>
        <dbReference type="Proteomes" id="UP001595939"/>
    </source>
</evidence>